<dbReference type="InterPro" id="IPR032693">
    <property type="entry name" value="YtkA-like_dom"/>
</dbReference>
<dbReference type="RefSeq" id="WP_075399712.1">
    <property type="nucleotide sequence ID" value="NZ_MSDU01000062.1"/>
</dbReference>
<dbReference type="PROSITE" id="PS51257">
    <property type="entry name" value="PROKAR_LIPOPROTEIN"/>
    <property type="match status" value="1"/>
</dbReference>
<dbReference type="OrthoDB" id="2679563at2"/>
<protein>
    <recommendedName>
        <fullName evidence="2">YtkA-like domain-containing protein</fullName>
    </recommendedName>
</protein>
<sequence>MKNLISLCAAAVLLLSGCAEKEEASVQQQKELETAVKETVVEVIEQELAEEGHGHHHVSIDFTAEAAEQEAINLQTVLQLEEKPLTQADVSFEIWQDGDEKHEYVAAVEQDSGTYSAAYQYPDKGTYIVNIHVVKGELHDHQEQTISIK</sequence>
<proteinExistence type="predicted"/>
<name>A0A1Q8Q1P2_9BACI</name>
<dbReference type="Pfam" id="PF13115">
    <property type="entry name" value="YtkA"/>
    <property type="match status" value="1"/>
</dbReference>
<comment type="caution">
    <text evidence="3">The sequence shown here is derived from an EMBL/GenBank/DDBJ whole genome shotgun (WGS) entry which is preliminary data.</text>
</comment>
<gene>
    <name evidence="3" type="ORF">BTO30_16100</name>
</gene>
<dbReference type="STRING" id="1714264.BTO30_16100"/>
<keyword evidence="1" id="KW-0732">Signal</keyword>
<dbReference type="Proteomes" id="UP000185568">
    <property type="component" value="Unassembled WGS sequence"/>
</dbReference>
<feature type="chain" id="PRO_5039499705" description="YtkA-like domain-containing protein" evidence="1">
    <location>
        <begin position="22"/>
        <end position="149"/>
    </location>
</feature>
<organism evidence="3 4">
    <name type="scientific">Domibacillus antri</name>
    <dbReference type="NCBI Taxonomy" id="1714264"/>
    <lineage>
        <taxon>Bacteria</taxon>
        <taxon>Bacillati</taxon>
        <taxon>Bacillota</taxon>
        <taxon>Bacilli</taxon>
        <taxon>Bacillales</taxon>
        <taxon>Bacillaceae</taxon>
        <taxon>Domibacillus</taxon>
    </lineage>
</organism>
<feature type="domain" description="YtkA-like" evidence="2">
    <location>
        <begin position="65"/>
        <end position="132"/>
    </location>
</feature>
<keyword evidence="4" id="KW-1185">Reference proteome</keyword>
<evidence type="ECO:0000313" key="3">
    <source>
        <dbReference type="EMBL" id="OLN21254.1"/>
    </source>
</evidence>
<evidence type="ECO:0000313" key="4">
    <source>
        <dbReference type="Proteomes" id="UP000185568"/>
    </source>
</evidence>
<accession>A0A1Q8Q1P2</accession>
<dbReference type="EMBL" id="MSDU01000062">
    <property type="protein sequence ID" value="OLN21254.1"/>
    <property type="molecule type" value="Genomic_DNA"/>
</dbReference>
<evidence type="ECO:0000256" key="1">
    <source>
        <dbReference type="SAM" id="SignalP"/>
    </source>
</evidence>
<feature type="signal peptide" evidence="1">
    <location>
        <begin position="1"/>
        <end position="21"/>
    </location>
</feature>
<reference evidence="3 4" key="1">
    <citation type="submission" date="2016-12" db="EMBL/GenBank/DDBJ databases">
        <title>Domibacillus antri genome sequencing.</title>
        <authorList>
            <person name="Verma A."/>
            <person name="Krishnamurthi S."/>
        </authorList>
    </citation>
    <scope>NUCLEOTIDE SEQUENCE [LARGE SCALE GENOMIC DNA]</scope>
    <source>
        <strain evidence="3 4">XD80</strain>
    </source>
</reference>
<dbReference type="AlphaFoldDB" id="A0A1Q8Q1P2"/>
<evidence type="ECO:0000259" key="2">
    <source>
        <dbReference type="Pfam" id="PF13115"/>
    </source>
</evidence>